<feature type="domain" description="SbsC C-terminal" evidence="2">
    <location>
        <begin position="63"/>
        <end position="179"/>
    </location>
</feature>
<organism evidence="3 4">
    <name type="scientific">Metabacillus fastidiosus</name>
    <dbReference type="NCBI Taxonomy" id="1458"/>
    <lineage>
        <taxon>Bacteria</taxon>
        <taxon>Bacillati</taxon>
        <taxon>Bacillota</taxon>
        <taxon>Bacilli</taxon>
        <taxon>Bacillales</taxon>
        <taxon>Bacillaceae</taxon>
        <taxon>Metabacillus</taxon>
    </lineage>
</organism>
<dbReference type="EMBL" id="JARTFS010000020">
    <property type="protein sequence ID" value="MED4403938.1"/>
    <property type="molecule type" value="Genomic_DNA"/>
</dbReference>
<dbReference type="Pfam" id="PF18058">
    <property type="entry name" value="SbsC_C"/>
    <property type="match status" value="1"/>
</dbReference>
<evidence type="ECO:0000313" key="3">
    <source>
        <dbReference type="EMBL" id="MED4403938.1"/>
    </source>
</evidence>
<name>A0ABU6P4T9_9BACI</name>
<feature type="coiled-coil region" evidence="1">
    <location>
        <begin position="204"/>
        <end position="231"/>
    </location>
</feature>
<reference evidence="3 4" key="1">
    <citation type="submission" date="2023-03" db="EMBL/GenBank/DDBJ databases">
        <title>Bacillus Genome Sequencing.</title>
        <authorList>
            <person name="Dunlap C."/>
        </authorList>
    </citation>
    <scope>NUCLEOTIDE SEQUENCE [LARGE SCALE GENOMIC DNA]</scope>
    <source>
        <strain evidence="3 4">NRS-1717</strain>
    </source>
</reference>
<dbReference type="Proteomes" id="UP001342826">
    <property type="component" value="Unassembled WGS sequence"/>
</dbReference>
<keyword evidence="1" id="KW-0175">Coiled coil</keyword>
<protein>
    <recommendedName>
        <fullName evidence="2">SbsC C-terminal domain-containing protein</fullName>
    </recommendedName>
</protein>
<feature type="coiled-coil region" evidence="1">
    <location>
        <begin position="65"/>
        <end position="92"/>
    </location>
</feature>
<dbReference type="InterPro" id="IPR041378">
    <property type="entry name" value="S-layer_SbsC_C"/>
</dbReference>
<gene>
    <name evidence="3" type="ORF">P9271_21800</name>
</gene>
<keyword evidence="4" id="KW-1185">Reference proteome</keyword>
<accession>A0ABU6P4T9</accession>
<evidence type="ECO:0000259" key="2">
    <source>
        <dbReference type="Pfam" id="PF18058"/>
    </source>
</evidence>
<evidence type="ECO:0000256" key="1">
    <source>
        <dbReference type="SAM" id="Coils"/>
    </source>
</evidence>
<dbReference type="Gene3D" id="1.20.58.780">
    <property type="match status" value="1"/>
</dbReference>
<sequence length="766" mass="82939">MEKSTKSFIHAATVTAVTASAVIASSPVEASESSNVADFVKRANQSAGLLKDYYDLTKWDKIVISKGFLNAYNKAENDIKRAEKAVREFKGSNKNMLIAQLEIAKSNQLKAARLIDAINMEKELNAYVNRLQKYIKAETINDDMVEAYYDLSDQMKKAERVFSKVYGEKNREIIRGKFLIEPKIMKESVIYEVSSYTLQNEIAQQLEEDKIQEAKENYKKLERLERRAIAIKEAGNKIHKGKYPELKGMTNILNESKNRLQNGFVIQIDAKSTEQANPTVYGTKEITTVKKDLVITSSEGTYLELKNLNVEGDILIKTANGSAGQVKLTNVNAKGIVKVEEVVEKPVNGAKILANPSFIQLIIGGGSKIPILNLHVGAQVSAENHAVIGNLIINTLKSNEVISLNGDLFLTKVTVQGQGAEVRLGSYVSIREMILKANTIINAANGAKLNLLLTESEKAPSNITLKGDLSLAHVIIRNSNAVINIAEGTVVKKIEKDPSVTGEIKIDNKGSVEEAVGIEIPNNTAPPLSSGGSDATPTIGSLVVSAEDDNTSDDKTVIAVNGAAESGNEFVYKVFENMTDANAGKPVLNADVSSWSPLPSNGIITAPNGKIVVVVERNATDKKAKKVGQTTTVTEDSTNNAAFTIAAYNGDNNILEISGLINIEADSNFDLKKLTYSNAEVPLALHTLAGNYKVAASLSEVNSAGKYFYNSGTLRVILTDDDAEAVESLSGFGHIDSLTAFEGWNSDFESNQAKEISNIDVTVTPE</sequence>
<evidence type="ECO:0000313" key="4">
    <source>
        <dbReference type="Proteomes" id="UP001342826"/>
    </source>
</evidence>
<dbReference type="RefSeq" id="WP_328015918.1">
    <property type="nucleotide sequence ID" value="NZ_JARTFS010000020.1"/>
</dbReference>
<proteinExistence type="predicted"/>
<comment type="caution">
    <text evidence="3">The sequence shown here is derived from an EMBL/GenBank/DDBJ whole genome shotgun (WGS) entry which is preliminary data.</text>
</comment>